<dbReference type="PROSITE" id="PS50175">
    <property type="entry name" value="ASP_PROT_RETROV"/>
    <property type="match status" value="1"/>
</dbReference>
<evidence type="ECO:0000313" key="6">
    <source>
        <dbReference type="EMBL" id="KAK0136514.1"/>
    </source>
</evidence>
<dbReference type="Gene3D" id="4.10.60.10">
    <property type="entry name" value="Zinc finger, CCHC-type"/>
    <property type="match status" value="1"/>
</dbReference>
<dbReference type="InterPro" id="IPR011010">
    <property type="entry name" value="DNA_brk_join_enz"/>
</dbReference>
<dbReference type="GO" id="GO:0008270">
    <property type="term" value="F:zinc ion binding"/>
    <property type="evidence" value="ECO:0007669"/>
    <property type="project" value="InterPro"/>
</dbReference>
<dbReference type="InterPro" id="IPR001969">
    <property type="entry name" value="Aspartic_peptidase_AS"/>
</dbReference>
<reference evidence="6" key="1">
    <citation type="journal article" date="2023" name="Front. Mar. Sci.">
        <title>A new Merluccius polli reference genome to investigate the effects of global change in West African waters.</title>
        <authorList>
            <person name="Mateo J.L."/>
            <person name="Blanco-Fernandez C."/>
            <person name="Garcia-Vazquez E."/>
            <person name="Machado-Schiaffino G."/>
        </authorList>
    </citation>
    <scope>NUCLEOTIDE SEQUENCE</scope>
    <source>
        <strain evidence="6">C29</strain>
        <tissue evidence="6">Fin</tissue>
    </source>
</reference>
<gene>
    <name evidence="6" type="ORF">N1851_027373</name>
</gene>
<feature type="region of interest" description="Disordered" evidence="4">
    <location>
        <begin position="540"/>
        <end position="580"/>
    </location>
</feature>
<feature type="compositionally biased region" description="Low complexity" evidence="4">
    <location>
        <begin position="262"/>
        <end position="274"/>
    </location>
</feature>
<dbReference type="GO" id="GO:0006508">
    <property type="term" value="P:proteolysis"/>
    <property type="evidence" value="ECO:0007669"/>
    <property type="project" value="InterPro"/>
</dbReference>
<dbReference type="InterPro" id="IPR001878">
    <property type="entry name" value="Znf_CCHC"/>
</dbReference>
<dbReference type="GO" id="GO:0004190">
    <property type="term" value="F:aspartic-type endopeptidase activity"/>
    <property type="evidence" value="ECO:0007669"/>
    <property type="project" value="InterPro"/>
</dbReference>
<evidence type="ECO:0000256" key="2">
    <source>
        <dbReference type="ARBA" id="ARBA00023125"/>
    </source>
</evidence>
<feature type="region of interest" description="Disordered" evidence="4">
    <location>
        <begin position="601"/>
        <end position="623"/>
    </location>
</feature>
<protein>
    <recommendedName>
        <fullName evidence="5">Peptidase A2 domain-containing protein</fullName>
    </recommendedName>
</protein>
<feature type="domain" description="Peptidase A2" evidence="5">
    <location>
        <begin position="304"/>
        <end position="342"/>
    </location>
</feature>
<organism evidence="6 7">
    <name type="scientific">Merluccius polli</name>
    <name type="common">Benguela hake</name>
    <name type="synonym">Merluccius cadenati</name>
    <dbReference type="NCBI Taxonomy" id="89951"/>
    <lineage>
        <taxon>Eukaryota</taxon>
        <taxon>Metazoa</taxon>
        <taxon>Chordata</taxon>
        <taxon>Craniata</taxon>
        <taxon>Vertebrata</taxon>
        <taxon>Euteleostomi</taxon>
        <taxon>Actinopterygii</taxon>
        <taxon>Neopterygii</taxon>
        <taxon>Teleostei</taxon>
        <taxon>Neoteleostei</taxon>
        <taxon>Acanthomorphata</taxon>
        <taxon>Zeiogadaria</taxon>
        <taxon>Gadariae</taxon>
        <taxon>Gadiformes</taxon>
        <taxon>Gadoidei</taxon>
        <taxon>Merlucciidae</taxon>
        <taxon>Merluccius</taxon>
    </lineage>
</organism>
<accession>A0AA47MA65</accession>
<sequence>MEFPLPPLSPFLALPGEPAVPWPRWHESFENFILAAGLDDASEARKRALLVHNLGSEGQRIFSTLGPSPSYNECVTKLSGHFAAPQSTMLRRIVFRQRRQQTGESVHHYVADLRGLASLCKFGALEDELIRDQLAEHTNNPKLREKLLMSPDDLTLSKAVDMAFQLESTASLAAQLAPPSPLPSHPMLMTQTVAQATESPNFGLSQDDSEINFTVRLGAAARQTCGNCGSSSHSTRASTCPAKGQTCRRCGRQNHFSRVCRSAPAAASPTPRSRGPLAPTTIHSVSSTSRPFKWCTVELDGVRLPLLLDTGASRSLLNASTVRQLFPLRTLTADAETLYGYGHTKIGMVGTIAFTVNYGTRTLPSFTFQVARQGANLMGYDLFCDLGFSLMDNTGSTIFTDLQLASAQDPTLSQVRTYIREGWPPKVPEELAPFHRPPAPVGCPPEVAEPLADPDARLARAREGLPVTRTVGCPAMAHLCAACAAPLEPEDGHDNCPPCLGLEHLREGLTDGACMNCRPLPWALRLDRLAEVEQRAITGDPSLLTGLPQNLPGRSRPRHGGAAAKGAPPRKKARGELSSKVDQLAADMEHMKSLLLALQPGTGRGQAGLQPDPPLEDGPPLDDALSLAASASFFNEASTEDDASHTLGEASCSSAQGSLQGAADTSMAGIMRGALARLGLDAPQTDPGQTSAFFRRNPAPATFTVPPSEEYVKELHACWRDSRALCHSTTDARTLAAMQDAAQVGLGRMPPVEPAIASLILAPDEALRPDARCPRPQCRYENRWKLFSDWCNGKAADPVRCPVAIVLEFLQSLLDSGRSHSTLRVYVAAISSQHEGVDGATVGCHRLVSLFLRGALRLRPPRTLRAPAWDLPLVLEAMSLPPFEPLTQVGLKWLSMKVAFLLAITSAKRVGELQALSVAETCLRWNPDGSGVVLWPNVAFLPKVLSRTHLNQPIRLARFDSPSEEGRSELLCPVRALRAYIAATAGIRQSEQLFVCHGGPNRGCALSKQRLSHWVVDAITHAYGASGRPPPSGVRCHSTRSVATSWAALRGVPLEAICAAASWATPGTFTRFYRVNVADHCPMAVVLRPSSADSKE</sequence>
<dbReference type="PANTHER" id="PTHR35617:SF3">
    <property type="entry name" value="CORE-BINDING (CB) DOMAIN-CONTAINING PROTEIN"/>
    <property type="match status" value="1"/>
</dbReference>
<evidence type="ECO:0000313" key="7">
    <source>
        <dbReference type="Proteomes" id="UP001174136"/>
    </source>
</evidence>
<comment type="caution">
    <text evidence="6">The sequence shown here is derived from an EMBL/GenBank/DDBJ whole genome shotgun (WGS) entry which is preliminary data.</text>
</comment>
<dbReference type="SMART" id="SM00343">
    <property type="entry name" value="ZnF_C2HC"/>
    <property type="match status" value="2"/>
</dbReference>
<dbReference type="SUPFAM" id="SSF56349">
    <property type="entry name" value="DNA breaking-rejoining enzymes"/>
    <property type="match status" value="1"/>
</dbReference>
<feature type="region of interest" description="Disordered" evidence="4">
    <location>
        <begin position="262"/>
        <end position="284"/>
    </location>
</feature>
<dbReference type="PANTHER" id="PTHR35617">
    <property type="entry name" value="PHAGE_INTEGRASE DOMAIN-CONTAINING PROTEIN"/>
    <property type="match status" value="1"/>
</dbReference>
<dbReference type="InterPro" id="IPR013762">
    <property type="entry name" value="Integrase-like_cat_sf"/>
</dbReference>
<evidence type="ECO:0000256" key="3">
    <source>
        <dbReference type="ARBA" id="ARBA00023172"/>
    </source>
</evidence>
<dbReference type="GO" id="GO:0015074">
    <property type="term" value="P:DNA integration"/>
    <property type="evidence" value="ECO:0007669"/>
    <property type="project" value="InterPro"/>
</dbReference>
<dbReference type="SUPFAM" id="SSF50630">
    <property type="entry name" value="Acid proteases"/>
    <property type="match status" value="1"/>
</dbReference>
<proteinExistence type="predicted"/>
<dbReference type="PROSITE" id="PS00141">
    <property type="entry name" value="ASP_PROTEASE"/>
    <property type="match status" value="1"/>
</dbReference>
<name>A0AA47MA65_MERPO</name>
<dbReference type="InterPro" id="IPR021109">
    <property type="entry name" value="Peptidase_aspartic_dom_sf"/>
</dbReference>
<evidence type="ECO:0000259" key="5">
    <source>
        <dbReference type="PROSITE" id="PS50175"/>
    </source>
</evidence>
<evidence type="ECO:0000256" key="1">
    <source>
        <dbReference type="ARBA" id="ARBA00022801"/>
    </source>
</evidence>
<keyword evidence="2" id="KW-0238">DNA-binding</keyword>
<keyword evidence="7" id="KW-1185">Reference proteome</keyword>
<dbReference type="GO" id="GO:0006310">
    <property type="term" value="P:DNA recombination"/>
    <property type="evidence" value="ECO:0007669"/>
    <property type="project" value="UniProtKB-KW"/>
</dbReference>
<dbReference type="Gene3D" id="2.40.70.10">
    <property type="entry name" value="Acid Proteases"/>
    <property type="match status" value="1"/>
</dbReference>
<keyword evidence="1" id="KW-0378">Hydrolase</keyword>
<dbReference type="EMBL" id="JAOPHQ010005148">
    <property type="protein sequence ID" value="KAK0136514.1"/>
    <property type="molecule type" value="Genomic_DNA"/>
</dbReference>
<evidence type="ECO:0000256" key="4">
    <source>
        <dbReference type="SAM" id="MobiDB-lite"/>
    </source>
</evidence>
<dbReference type="Proteomes" id="UP001174136">
    <property type="component" value="Unassembled WGS sequence"/>
</dbReference>
<dbReference type="SUPFAM" id="SSF47823">
    <property type="entry name" value="lambda integrase-like, N-terminal domain"/>
    <property type="match status" value="1"/>
</dbReference>
<dbReference type="GO" id="GO:0003677">
    <property type="term" value="F:DNA binding"/>
    <property type="evidence" value="ECO:0007669"/>
    <property type="project" value="UniProtKB-KW"/>
</dbReference>
<dbReference type="AlphaFoldDB" id="A0AA47MA65"/>
<dbReference type="InterPro" id="IPR001995">
    <property type="entry name" value="Peptidase_A2_cat"/>
</dbReference>
<dbReference type="Gene3D" id="1.10.150.130">
    <property type="match status" value="1"/>
</dbReference>
<keyword evidence="3" id="KW-0233">DNA recombination</keyword>
<dbReference type="InterPro" id="IPR010998">
    <property type="entry name" value="Integrase_recombinase_N"/>
</dbReference>
<dbReference type="Gene3D" id="1.10.443.10">
    <property type="entry name" value="Intergrase catalytic core"/>
    <property type="match status" value="1"/>
</dbReference>